<sequence>MKKLLLLVGLTISTVSMPTLSHPGRTASDGCHYCRTNCSAWGVPTGSRHCHVHAEPTNKDLESSEIVKKHSDDDGQFVTIKHDDVWTTFISTAVKADDM</sequence>
<protein>
    <recommendedName>
        <fullName evidence="4">YHYH domain-containing protein</fullName>
    </recommendedName>
</protein>
<feature type="chain" id="PRO_5046200755" description="YHYH domain-containing protein" evidence="1">
    <location>
        <begin position="22"/>
        <end position="99"/>
    </location>
</feature>
<evidence type="ECO:0000313" key="3">
    <source>
        <dbReference type="Proteomes" id="UP001569175"/>
    </source>
</evidence>
<accession>A0ABV4KM36</accession>
<reference evidence="2 3" key="1">
    <citation type="submission" date="2024-06" db="EMBL/GenBank/DDBJ databases">
        <authorList>
            <person name="Steensen K."/>
            <person name="Seneca J."/>
            <person name="Bartlau N."/>
            <person name="Yu A.X."/>
            <person name="Polz M.F."/>
        </authorList>
    </citation>
    <scope>NUCLEOTIDE SEQUENCE [LARGE SCALE GENOMIC DNA]</scope>
    <source>
        <strain evidence="2 3">1F9</strain>
    </source>
</reference>
<proteinExistence type="predicted"/>
<organism evidence="2 3">
    <name type="scientific">Vibrio atlanticus</name>
    <dbReference type="NCBI Taxonomy" id="693153"/>
    <lineage>
        <taxon>Bacteria</taxon>
        <taxon>Pseudomonadati</taxon>
        <taxon>Pseudomonadota</taxon>
        <taxon>Gammaproteobacteria</taxon>
        <taxon>Vibrionales</taxon>
        <taxon>Vibrionaceae</taxon>
        <taxon>Vibrio</taxon>
    </lineage>
</organism>
<name>A0ABV4KM36_9VIBR</name>
<keyword evidence="3" id="KW-1185">Reference proteome</keyword>
<feature type="signal peptide" evidence="1">
    <location>
        <begin position="1"/>
        <end position="21"/>
    </location>
</feature>
<keyword evidence="1" id="KW-0732">Signal</keyword>
<evidence type="ECO:0008006" key="4">
    <source>
        <dbReference type="Google" id="ProtNLM"/>
    </source>
</evidence>
<dbReference type="Proteomes" id="UP001569175">
    <property type="component" value="Unassembled WGS sequence"/>
</dbReference>
<dbReference type="EMBL" id="JBGOOL010000009">
    <property type="protein sequence ID" value="MEZ8052400.1"/>
    <property type="molecule type" value="Genomic_DNA"/>
</dbReference>
<evidence type="ECO:0000256" key="1">
    <source>
        <dbReference type="SAM" id="SignalP"/>
    </source>
</evidence>
<evidence type="ECO:0000313" key="2">
    <source>
        <dbReference type="EMBL" id="MEZ8052400.1"/>
    </source>
</evidence>
<comment type="caution">
    <text evidence="2">The sequence shown here is derived from an EMBL/GenBank/DDBJ whole genome shotgun (WGS) entry which is preliminary data.</text>
</comment>
<dbReference type="RefSeq" id="WP_133152788.1">
    <property type="nucleotide sequence ID" value="NZ_JBFRME010000009.1"/>
</dbReference>
<gene>
    <name evidence="2" type="ORF">ACED57_04465</name>
</gene>